<proteinExistence type="predicted"/>
<reference evidence="1 2" key="1">
    <citation type="submission" date="2024-02" db="EMBL/GenBank/DDBJ databases">
        <authorList>
            <person name="Chen Y."/>
            <person name="Shah S."/>
            <person name="Dougan E. K."/>
            <person name="Thang M."/>
            <person name="Chan C."/>
        </authorList>
    </citation>
    <scope>NUCLEOTIDE SEQUENCE [LARGE SCALE GENOMIC DNA]</scope>
</reference>
<accession>A0ABP0HFM4</accession>
<dbReference type="Proteomes" id="UP001642464">
    <property type="component" value="Unassembled WGS sequence"/>
</dbReference>
<gene>
    <name evidence="1" type="ORF">SCF082_LOCUS1438</name>
</gene>
<comment type="caution">
    <text evidence="1">The sequence shown here is derived from an EMBL/GenBank/DDBJ whole genome shotgun (WGS) entry which is preliminary data.</text>
</comment>
<name>A0ABP0HFM4_9DINO</name>
<dbReference type="EMBL" id="CAXAMM010000701">
    <property type="protein sequence ID" value="CAK8988553.1"/>
    <property type="molecule type" value="Genomic_DNA"/>
</dbReference>
<organism evidence="1 2">
    <name type="scientific">Durusdinium trenchii</name>
    <dbReference type="NCBI Taxonomy" id="1381693"/>
    <lineage>
        <taxon>Eukaryota</taxon>
        <taxon>Sar</taxon>
        <taxon>Alveolata</taxon>
        <taxon>Dinophyceae</taxon>
        <taxon>Suessiales</taxon>
        <taxon>Symbiodiniaceae</taxon>
        <taxon>Durusdinium</taxon>
    </lineage>
</organism>
<evidence type="ECO:0000313" key="2">
    <source>
        <dbReference type="Proteomes" id="UP001642464"/>
    </source>
</evidence>
<keyword evidence="2" id="KW-1185">Reference proteome</keyword>
<evidence type="ECO:0000313" key="1">
    <source>
        <dbReference type="EMBL" id="CAK8988553.1"/>
    </source>
</evidence>
<sequence length="964" mass="109085">MAHVAPIAATQARNPPQGAEAVLQRRRALTCVWKELEDVGLSWQVVGFVRDSVYLKRFDSAAAEVHCVHSILETWDALSSVAATCLHLPSWAQEDKDELTEGLGAIEVLSLEAAQHVDQNPGHHLVAREHRVEPVFLLDVPAPKLLDMRPRRCQTCAKAGVSRNFKPGPDDVARAVPDIVVYRGAAHAKRFRFMTSTYLVWLLQNIYATFNLRTVRRRLLDSAHTCMLERIARGRCRVSPTSIGALALALPTAEELRVIALKAFSVFVEEQVGMLIKRQALYNMSIVRGDGHYDLASRVLERDPGHATGQRRPYTCILAWCGTDGSLLKPFVLKPGESFEDQAKDLEPYLQTAKGIRMAFGMDWAASRPTVHATDTYNKHRNLWPKVYDRVWKAQEIGFDSEAAKGDVRKINRQHGSQVLDTTLVTGEPMHDLINLRRALPNLGQDFADIYFDHADCIDRLSAPFPPDFFDEQGSDRLVEEMTPAAVALLKQGVALNVEAWIANVHADAEARASLEQFLQQDDVLTHPIWMQHFQAWPPRGVVARLARRLQISLSPRAGFYNFRTLQDFKREIKRVRNWYRRGRREVKPLRYRCRRIIRFRAQAQHAKAKRQRAPKRSIMNKKVKLHYRRLLQPLRLQGLWRWRRAALAMLQAGLRMQSGTVPVERLWAIVQAMFPAQARSISEEWFVFLSHLAYLRVNYLHFNGPSLPGCAKHDVLLKESSEALLHIAMSFNQDDRRRTDLLAALKKPFQAAGHGDAVSLDLDSRGRSFVDAHLANPGHQPLIHKKPSSMPQIPRDKMVVFRRILKPEWSEALASGQKWVEVQRYKSQTTNQLSFAAPHKLVIFGPSGPRFGEVHGVAVLAASAVKNQPPHNATAYFKMMASHLHQPFLEHLQDCIAFDSVAILRVHDLRSESWTCAKLADRLRVQMPQQTQGYPGIGGESVCQALLHEVAPSPIHNRPATAH</sequence>
<protein>
    <submittedName>
        <fullName evidence="1">Uncharacterized protein</fullName>
    </submittedName>
</protein>